<dbReference type="OMA" id="PVISYWS"/>
<dbReference type="PANTHER" id="PTHR13275:SF4">
    <property type="entry name" value="VACUOLAR PROTEIN SORTING-ASSOCIATED PROTEIN 72 HOMOLOG"/>
    <property type="match status" value="1"/>
</dbReference>
<name>A0A1M8ABN8_MALS4</name>
<dbReference type="PANTHER" id="PTHR13275">
    <property type="entry name" value="YL-1 PROTEIN TRANSCRIPTION FACTOR-LIKE 1"/>
    <property type="match status" value="1"/>
</dbReference>
<organism evidence="4 5">
    <name type="scientific">Malassezia sympodialis (strain ATCC 42132)</name>
    <name type="common">Atopic eczema-associated yeast</name>
    <dbReference type="NCBI Taxonomy" id="1230383"/>
    <lineage>
        <taxon>Eukaryota</taxon>
        <taxon>Fungi</taxon>
        <taxon>Dikarya</taxon>
        <taxon>Basidiomycota</taxon>
        <taxon>Ustilaginomycotina</taxon>
        <taxon>Malasseziomycetes</taxon>
        <taxon>Malasseziales</taxon>
        <taxon>Malasseziaceae</taxon>
        <taxon>Malassezia</taxon>
    </lineage>
</organism>
<feature type="compositionally biased region" description="Low complexity" evidence="2">
    <location>
        <begin position="707"/>
        <end position="721"/>
    </location>
</feature>
<feature type="compositionally biased region" description="Polar residues" evidence="2">
    <location>
        <begin position="746"/>
        <end position="761"/>
    </location>
</feature>
<feature type="compositionally biased region" description="Acidic residues" evidence="2">
    <location>
        <begin position="356"/>
        <end position="388"/>
    </location>
</feature>
<dbReference type="GO" id="GO:0005634">
    <property type="term" value="C:nucleus"/>
    <property type="evidence" value="ECO:0007669"/>
    <property type="project" value="TreeGrafter"/>
</dbReference>
<accession>A0A1M8ABN8</accession>
<feature type="domain" description="Vps72/YL1 C-terminal" evidence="3">
    <location>
        <begin position="825"/>
        <end position="854"/>
    </location>
</feature>
<feature type="compositionally biased region" description="Pro residues" evidence="2">
    <location>
        <begin position="565"/>
        <end position="574"/>
    </location>
</feature>
<dbReference type="AlphaFoldDB" id="A0A1M8ABN8"/>
<reference evidence="5" key="1">
    <citation type="journal article" date="2017" name="Nucleic Acids Res.">
        <title>Proteogenomics produces comprehensive and highly accurate protein-coding gene annotation in a complete genome assembly of Malassezia sympodialis.</title>
        <authorList>
            <person name="Zhu Y."/>
            <person name="Engstroem P.G."/>
            <person name="Tellgren-Roth C."/>
            <person name="Baudo C.D."/>
            <person name="Kennell J.C."/>
            <person name="Sun S."/>
            <person name="Billmyre R.B."/>
            <person name="Schroeder M.S."/>
            <person name="Andersson A."/>
            <person name="Holm T."/>
            <person name="Sigurgeirsson B."/>
            <person name="Wu G."/>
            <person name="Sankaranarayanan S.R."/>
            <person name="Siddharthan R."/>
            <person name="Sanyal K."/>
            <person name="Lundeberg J."/>
            <person name="Nystedt B."/>
            <person name="Boekhout T."/>
            <person name="Dawson T.L. Jr."/>
            <person name="Heitman J."/>
            <person name="Scheynius A."/>
            <person name="Lehtioe J."/>
        </authorList>
    </citation>
    <scope>NUCLEOTIDE SEQUENCE [LARGE SCALE GENOMIC DNA]</scope>
    <source>
        <strain evidence="5">ATCC 42132</strain>
    </source>
</reference>
<evidence type="ECO:0000313" key="5">
    <source>
        <dbReference type="Proteomes" id="UP000186303"/>
    </source>
</evidence>
<dbReference type="Pfam" id="PF05764">
    <property type="entry name" value="YL1"/>
    <property type="match status" value="1"/>
</dbReference>
<feature type="region of interest" description="Disordered" evidence="2">
    <location>
        <begin position="356"/>
        <end position="453"/>
    </location>
</feature>
<feature type="compositionally biased region" description="Low complexity" evidence="2">
    <location>
        <begin position="729"/>
        <end position="743"/>
    </location>
</feature>
<feature type="compositionally biased region" description="Low complexity" evidence="2">
    <location>
        <begin position="406"/>
        <end position="419"/>
    </location>
</feature>
<dbReference type="SMART" id="SM00993">
    <property type="entry name" value="YL1_C"/>
    <property type="match status" value="1"/>
</dbReference>
<evidence type="ECO:0000256" key="2">
    <source>
        <dbReference type="SAM" id="MobiDB-lite"/>
    </source>
</evidence>
<dbReference type="OrthoDB" id="78296at2759"/>
<feature type="region of interest" description="Disordered" evidence="2">
    <location>
        <begin position="545"/>
        <end position="774"/>
    </location>
</feature>
<dbReference type="Proteomes" id="UP000186303">
    <property type="component" value="Chromosome 8"/>
</dbReference>
<dbReference type="STRING" id="1230383.A0A1M8ABN8"/>
<evidence type="ECO:0000313" key="4">
    <source>
        <dbReference type="EMBL" id="SHO79905.1"/>
    </source>
</evidence>
<dbReference type="InterPro" id="IPR046757">
    <property type="entry name" value="YL1_N"/>
</dbReference>
<evidence type="ECO:0000259" key="3">
    <source>
        <dbReference type="SMART" id="SM00993"/>
    </source>
</evidence>
<feature type="compositionally biased region" description="Polar residues" evidence="2">
    <location>
        <begin position="604"/>
        <end position="695"/>
    </location>
</feature>
<keyword evidence="5" id="KW-1185">Reference proteome</keyword>
<gene>
    <name evidence="4" type="ORF">MSYG_4259</name>
</gene>
<comment type="similarity">
    <text evidence="1">Belongs to the VPS72/YL1 family.</text>
</comment>
<dbReference type="InterPro" id="IPR013272">
    <property type="entry name" value="Vps72/YL1_C"/>
</dbReference>
<protein>
    <recommendedName>
        <fullName evidence="3">Vps72/YL1 C-terminal domain-containing protein</fullName>
    </recommendedName>
</protein>
<dbReference type="VEuPathDB" id="FungiDB:MSYG_4259"/>
<feature type="compositionally biased region" description="Low complexity" evidence="2">
    <location>
        <begin position="430"/>
        <end position="450"/>
    </location>
</feature>
<sequence>MRLDQGRTPAEALPVVAARHPTARLVLEYLVLQGHTRAAQAYARDVAPIARAPHLPPAEVQRMRVRQQILALVRHGDIEEARRQCEDAFPAVLAEDRAPRAAGGAPTQRVGAPAAPAQAAAMQRPLDPAVLRLHIDVQLYLEGVRALLSTRNEALADTALVRLQAIGQRVAALPEPLQQAYRSLAHELAGLLACRSWSDVPPHRSPLLDRSRRGLLAAQLNYAILVAQGSVPEPLLLRAAQHATVAWASLHARRVPMPLDHPATAFVRARGYKVPSRRAQEHSAAVFPPSSSPCSHATIAPCAPRCWLRAADRRLASTMLVQERARRATAGNRMRDLLEQALEEDDLFVEAENDVEFEARDEEPDYVDSDFDGNSSEEESGEDEEAEESLAREEKRQAKAARRPAVRSLAAVVSAPAPRRAARPPPAPRPSAAGTQGSVRSSSRRATVVSKLATQSKLQEAEARRASAKARPVKRAKQLTQDMLIREALETEETNTESLLHFLEREEERKARQRQSTKKEIQGPFVRWISVGLPQNIWAMRAHEHEARAKTEGAEPVQPQDGPAQPRPEAPGPMGPAGASLAGPKEEPALLPQEAPARAPSEVPAQQSSEIPAQGPAQRSSETSTSGPEVPGQGSSEAPGQGSSEAPGQGSPETPGQGSSEAPGQGSSETPGQGSSETPGQGSSETPVQGPSETPTRCPAEAPAQGPTETPSQEPTETPSQGSAETPEPLRASASAPASRVLVTQAEPTATDTPPSESEVLSVSAPGLADPGAGDITGRTILTLQNMEPTTTWVDEFRYLLGDHCAWDRLPIVPSRNRPFRPRQSLCVITGLPARYRDPHTGLPYATTQAYAMLRRVLDGEFLWTGSPHRATALAAGCFGSALADCGAGHVFS</sequence>
<dbReference type="Pfam" id="PF08265">
    <property type="entry name" value="YL1_C"/>
    <property type="match status" value="1"/>
</dbReference>
<dbReference type="EMBL" id="LT671828">
    <property type="protein sequence ID" value="SHO79905.1"/>
    <property type="molecule type" value="Genomic_DNA"/>
</dbReference>
<evidence type="ECO:0000256" key="1">
    <source>
        <dbReference type="ARBA" id="ARBA00006832"/>
    </source>
</evidence>
<proteinExistence type="inferred from homology"/>